<gene>
    <name evidence="1" type="ORF">K488DRAFT_69632</name>
</gene>
<proteinExistence type="predicted"/>
<sequence>MSAFGNPGPFGANSASGANPSQQPAGSALGGSGQPNVLGGGFLGGGSTGGGPGAQGGGLFGSGNNATASNAQLSGGLFGSTSGASTTPLFGSAASGANTNQSQPAQISSSAGQTLPPFGGPVFSANQNRSVNANGNGVAASTAQPVSFGRSLFGGAQNQTSQVGNAADVAPAPGMASGSLSGGGSSTSTTGTPSGGPLFGNQGSAVPTTSTATPAPATTAAASTAGGTAGLLFGGGALGTAKPADQGANTAKPATSSFFSQPSTSSTSSASANASAPAGSLFGAVKPAAISGSTIPSTLPGGNLFGAQPSTSSAAPSSLASGAGTTAPSSTKPGIGSTLFSGLGTKKPEEKKDGASPAPDLFGGTPVASSSTQMNATQSGSEKDVAPSLLSTAKPSFPVGSGATAPATSASAATSTAVSVPPPSVLRGKSIEEIVNRWSADLETHVRQFNKCASEIAVWDRALIENGNTIAALYSHVLSAERAQAEIDQSLDHIEQQQREIATTVEVYEKHLSEILGGQGLRNFDAGPADTERDKNYILAAELHTQLDDLSSSLTQLIDSVNAVSLGSSTNDKANASEDVLTQIAGVLSSHLESLQWIDSTSRDLEGKILEVERELHVRGGHSAVSPTGPRPRSGFGTSR</sequence>
<keyword evidence="2" id="KW-1185">Reference proteome</keyword>
<protein>
    <submittedName>
        <fullName evidence="1">Nsp1-like C-terminal region-domain-containing protein</fullName>
    </submittedName>
</protein>
<evidence type="ECO:0000313" key="1">
    <source>
        <dbReference type="EMBL" id="KAI0033778.1"/>
    </source>
</evidence>
<accession>A0ACB8QPL1</accession>
<reference evidence="1" key="2">
    <citation type="journal article" date="2022" name="New Phytol.">
        <title>Evolutionary transition to the ectomycorrhizal habit in the genomes of a hyperdiverse lineage of mushroom-forming fungi.</title>
        <authorList>
            <person name="Looney B."/>
            <person name="Miyauchi S."/>
            <person name="Morin E."/>
            <person name="Drula E."/>
            <person name="Courty P.E."/>
            <person name="Kohler A."/>
            <person name="Kuo A."/>
            <person name="LaButti K."/>
            <person name="Pangilinan J."/>
            <person name="Lipzen A."/>
            <person name="Riley R."/>
            <person name="Andreopoulos W."/>
            <person name="He G."/>
            <person name="Johnson J."/>
            <person name="Nolan M."/>
            <person name="Tritt A."/>
            <person name="Barry K.W."/>
            <person name="Grigoriev I.V."/>
            <person name="Nagy L.G."/>
            <person name="Hibbett D."/>
            <person name="Henrissat B."/>
            <person name="Matheny P.B."/>
            <person name="Labbe J."/>
            <person name="Martin F.M."/>
        </authorList>
    </citation>
    <scope>NUCLEOTIDE SEQUENCE</scope>
    <source>
        <strain evidence="1">EC-137</strain>
    </source>
</reference>
<reference evidence="1" key="1">
    <citation type="submission" date="2021-02" db="EMBL/GenBank/DDBJ databases">
        <authorList>
            <consortium name="DOE Joint Genome Institute"/>
            <person name="Ahrendt S."/>
            <person name="Looney B.P."/>
            <person name="Miyauchi S."/>
            <person name="Morin E."/>
            <person name="Drula E."/>
            <person name="Courty P.E."/>
            <person name="Chicoki N."/>
            <person name="Fauchery L."/>
            <person name="Kohler A."/>
            <person name="Kuo A."/>
            <person name="Labutti K."/>
            <person name="Pangilinan J."/>
            <person name="Lipzen A."/>
            <person name="Riley R."/>
            <person name="Andreopoulos W."/>
            <person name="He G."/>
            <person name="Johnson J."/>
            <person name="Barry K.W."/>
            <person name="Grigoriev I.V."/>
            <person name="Nagy L."/>
            <person name="Hibbett D."/>
            <person name="Henrissat B."/>
            <person name="Matheny P.B."/>
            <person name="Labbe J."/>
            <person name="Martin F."/>
        </authorList>
    </citation>
    <scope>NUCLEOTIDE SEQUENCE</scope>
    <source>
        <strain evidence="1">EC-137</strain>
    </source>
</reference>
<organism evidence="1 2">
    <name type="scientific">Vararia minispora EC-137</name>
    <dbReference type="NCBI Taxonomy" id="1314806"/>
    <lineage>
        <taxon>Eukaryota</taxon>
        <taxon>Fungi</taxon>
        <taxon>Dikarya</taxon>
        <taxon>Basidiomycota</taxon>
        <taxon>Agaricomycotina</taxon>
        <taxon>Agaricomycetes</taxon>
        <taxon>Russulales</taxon>
        <taxon>Lachnocladiaceae</taxon>
        <taxon>Vararia</taxon>
    </lineage>
</organism>
<dbReference type="Proteomes" id="UP000814128">
    <property type="component" value="Unassembled WGS sequence"/>
</dbReference>
<evidence type="ECO:0000313" key="2">
    <source>
        <dbReference type="Proteomes" id="UP000814128"/>
    </source>
</evidence>
<name>A0ACB8QPL1_9AGAM</name>
<comment type="caution">
    <text evidence="1">The sequence shown here is derived from an EMBL/GenBank/DDBJ whole genome shotgun (WGS) entry which is preliminary data.</text>
</comment>
<dbReference type="EMBL" id="MU273512">
    <property type="protein sequence ID" value="KAI0033778.1"/>
    <property type="molecule type" value="Genomic_DNA"/>
</dbReference>